<reference evidence="1" key="1">
    <citation type="submission" date="2018-05" db="EMBL/GenBank/DDBJ databases">
        <authorList>
            <person name="Lanie J.A."/>
            <person name="Ng W.-L."/>
            <person name="Kazmierczak K.M."/>
            <person name="Andrzejewski T.M."/>
            <person name="Davidsen T.M."/>
            <person name="Wayne K.J."/>
            <person name="Tettelin H."/>
            <person name="Glass J.I."/>
            <person name="Rusch D."/>
            <person name="Podicherti R."/>
            <person name="Tsui H.-C.T."/>
            <person name="Winkler M.E."/>
        </authorList>
    </citation>
    <scope>NUCLEOTIDE SEQUENCE</scope>
</reference>
<accession>A0A382HB37</accession>
<dbReference type="AlphaFoldDB" id="A0A382HB37"/>
<dbReference type="EMBL" id="UINC01060045">
    <property type="protein sequence ID" value="SVB84127.1"/>
    <property type="molecule type" value="Genomic_DNA"/>
</dbReference>
<protein>
    <submittedName>
        <fullName evidence="1">Uncharacterized protein</fullName>
    </submittedName>
</protein>
<gene>
    <name evidence="1" type="ORF">METZ01_LOCUS236981</name>
</gene>
<evidence type="ECO:0000313" key="1">
    <source>
        <dbReference type="EMBL" id="SVB84127.1"/>
    </source>
</evidence>
<proteinExistence type="predicted"/>
<name>A0A382HB37_9ZZZZ</name>
<organism evidence="1">
    <name type="scientific">marine metagenome</name>
    <dbReference type="NCBI Taxonomy" id="408172"/>
    <lineage>
        <taxon>unclassified sequences</taxon>
        <taxon>metagenomes</taxon>
        <taxon>ecological metagenomes</taxon>
    </lineage>
</organism>
<sequence>MELVAENFLILLKFLFEKTVIANYPGY</sequence>